<dbReference type="EMBL" id="CP065673">
    <property type="protein sequence ID" value="QPS19307.1"/>
    <property type="molecule type" value="Genomic_DNA"/>
</dbReference>
<keyword evidence="3" id="KW-1185">Reference proteome</keyword>
<evidence type="ECO:0000256" key="1">
    <source>
        <dbReference type="SAM" id="Phobius"/>
    </source>
</evidence>
<keyword evidence="1" id="KW-1133">Transmembrane helix</keyword>
<evidence type="ECO:0000313" key="3">
    <source>
        <dbReference type="Proteomes" id="UP000594967"/>
    </source>
</evidence>
<organism evidence="2 3">
    <name type="scientific">Serratia plymuthica</name>
    <dbReference type="NCBI Taxonomy" id="82996"/>
    <lineage>
        <taxon>Bacteria</taxon>
        <taxon>Pseudomonadati</taxon>
        <taxon>Pseudomonadota</taxon>
        <taxon>Gammaproteobacteria</taxon>
        <taxon>Enterobacterales</taxon>
        <taxon>Yersiniaceae</taxon>
        <taxon>Serratia</taxon>
    </lineage>
</organism>
<reference evidence="2 3" key="1">
    <citation type="submission" date="2020-12" db="EMBL/GenBank/DDBJ databases">
        <title>FDA dAtabase for Regulatory Grade micrObial Sequences (FDA-ARGOS): Supporting development and validation of Infectious Disease Dx tests.</title>
        <authorList>
            <person name="Sproer C."/>
            <person name="Gronow S."/>
            <person name="Severitt S."/>
            <person name="Schroder I."/>
            <person name="Tallon L."/>
            <person name="Sadzewicz L."/>
            <person name="Zhao X."/>
            <person name="Boylan J."/>
            <person name="Ott S."/>
            <person name="Bowen H."/>
            <person name="Vavikolanu K."/>
            <person name="Mehta A."/>
            <person name="Aluvathingal J."/>
            <person name="Nadendla S."/>
            <person name="Lowell S."/>
            <person name="Myers T."/>
            <person name="Yan Y."/>
            <person name="Sichtig H."/>
        </authorList>
    </citation>
    <scope>NUCLEOTIDE SEQUENCE [LARGE SCALE GENOMIC DNA]</scope>
    <source>
        <strain evidence="2 3">FDAARGOS_907</strain>
    </source>
</reference>
<sequence>MNLWWGIGLLFTAMTGFALLVFGSFFSGRVKHRVPFYWFRSIFDITEMQKPAISGFLIANT</sequence>
<evidence type="ECO:0000313" key="2">
    <source>
        <dbReference type="EMBL" id="QPS19307.1"/>
    </source>
</evidence>
<keyword evidence="1" id="KW-0812">Transmembrane</keyword>
<keyword evidence="1" id="KW-0472">Membrane</keyword>
<dbReference type="RefSeq" id="WP_111738517.1">
    <property type="nucleotide sequence ID" value="NZ_CAMITG010000010.1"/>
</dbReference>
<protein>
    <submittedName>
        <fullName evidence="2">Uncharacterized protein</fullName>
    </submittedName>
</protein>
<proteinExistence type="predicted"/>
<dbReference type="Proteomes" id="UP000594967">
    <property type="component" value="Chromosome"/>
</dbReference>
<accession>A0A7T2SPK3</accession>
<feature type="transmembrane region" description="Helical" evidence="1">
    <location>
        <begin position="6"/>
        <end position="26"/>
    </location>
</feature>
<gene>
    <name evidence="2" type="ORF">I6G64_17160</name>
</gene>
<name>A0A7T2SPK3_SERPL</name>